<comment type="caution">
    <text evidence="2">The sequence shown here is derived from an EMBL/GenBank/DDBJ whole genome shotgun (WGS) entry which is preliminary data.</text>
</comment>
<evidence type="ECO:0000256" key="1">
    <source>
        <dbReference type="SAM" id="MobiDB-lite"/>
    </source>
</evidence>
<keyword evidence="3" id="KW-1185">Reference proteome</keyword>
<gene>
    <name evidence="2" type="ORF">GCM10007416_31350</name>
</gene>
<reference evidence="3" key="1">
    <citation type="journal article" date="2019" name="Int. J. Syst. Evol. Microbiol.">
        <title>The Global Catalogue of Microorganisms (GCM) 10K type strain sequencing project: providing services to taxonomists for standard genome sequencing and annotation.</title>
        <authorList>
            <consortium name="The Broad Institute Genomics Platform"/>
            <consortium name="The Broad Institute Genome Sequencing Center for Infectious Disease"/>
            <person name="Wu L."/>
            <person name="Ma J."/>
        </authorList>
    </citation>
    <scope>NUCLEOTIDE SEQUENCE [LARGE SCALE GENOMIC DNA]</scope>
    <source>
        <strain evidence="3">CGMCC 1.12404</strain>
    </source>
</reference>
<dbReference type="EMBL" id="BMEX01000019">
    <property type="protein sequence ID" value="GGA55872.1"/>
    <property type="molecule type" value="Genomic_DNA"/>
</dbReference>
<feature type="compositionally biased region" description="Basic and acidic residues" evidence="1">
    <location>
        <begin position="115"/>
        <end position="149"/>
    </location>
</feature>
<organism evidence="2 3">
    <name type="scientific">Kroppenstedtia guangzhouensis</name>
    <dbReference type="NCBI Taxonomy" id="1274356"/>
    <lineage>
        <taxon>Bacteria</taxon>
        <taxon>Bacillati</taxon>
        <taxon>Bacillota</taxon>
        <taxon>Bacilli</taxon>
        <taxon>Bacillales</taxon>
        <taxon>Thermoactinomycetaceae</taxon>
        <taxon>Kroppenstedtia</taxon>
    </lineage>
</organism>
<protein>
    <submittedName>
        <fullName evidence="2">Uncharacterized protein</fullName>
    </submittedName>
</protein>
<sequence length="217" mass="24813">MWNRKPKPMRPIGHWKNGKTLFGIWAGGTFLILSASLAALYPIQHRIQEIRQEQAQAQTHRQQNREILRPGFQSPTEPTSEELVSLQDKVPVTAEPGRLLTSLQQAVQSSGAQWEELRTAEKASELAKMDEEKNKERRESDDEEAKKEPGPFPKPADGSRLHPRWADLYIRGTEEQLLTLFGNLHQMKRLVSVQGWEYVGDQEKKPGRMVLTPSSRQ</sequence>
<name>A0ABQ1H1V6_9BACL</name>
<accession>A0ABQ1H1V6</accession>
<evidence type="ECO:0000313" key="2">
    <source>
        <dbReference type="EMBL" id="GGA55872.1"/>
    </source>
</evidence>
<evidence type="ECO:0000313" key="3">
    <source>
        <dbReference type="Proteomes" id="UP000617979"/>
    </source>
</evidence>
<feature type="region of interest" description="Disordered" evidence="1">
    <location>
        <begin position="57"/>
        <end position="82"/>
    </location>
</feature>
<feature type="region of interest" description="Disordered" evidence="1">
    <location>
        <begin position="111"/>
        <end position="161"/>
    </location>
</feature>
<dbReference type="RefSeq" id="WP_188433459.1">
    <property type="nucleotide sequence ID" value="NZ_BMEX01000019.1"/>
</dbReference>
<dbReference type="Proteomes" id="UP000617979">
    <property type="component" value="Unassembled WGS sequence"/>
</dbReference>
<proteinExistence type="predicted"/>